<evidence type="ECO:0000313" key="6">
    <source>
        <dbReference type="EMBL" id="HJC35313.1"/>
    </source>
</evidence>
<dbReference type="PANTHER" id="PTHR42711:SF5">
    <property type="entry name" value="ABC TRANSPORTER ATP-BINDING PROTEIN NATA"/>
    <property type="match status" value="1"/>
</dbReference>
<dbReference type="PROSITE" id="PS50893">
    <property type="entry name" value="ABC_TRANSPORTER_2"/>
    <property type="match status" value="1"/>
</dbReference>
<keyword evidence="4 6" id="KW-0067">ATP-binding</keyword>
<evidence type="ECO:0000256" key="4">
    <source>
        <dbReference type="ARBA" id="ARBA00022840"/>
    </source>
</evidence>
<dbReference type="Pfam" id="PF00005">
    <property type="entry name" value="ABC_tran"/>
    <property type="match status" value="1"/>
</dbReference>
<dbReference type="GO" id="GO:0005524">
    <property type="term" value="F:ATP binding"/>
    <property type="evidence" value="ECO:0007669"/>
    <property type="project" value="UniProtKB-KW"/>
</dbReference>
<name>A0A9D2NRC0_9FIRM</name>
<reference evidence="6" key="2">
    <citation type="submission" date="2021-04" db="EMBL/GenBank/DDBJ databases">
        <authorList>
            <person name="Gilroy R."/>
        </authorList>
    </citation>
    <scope>NUCLEOTIDE SEQUENCE</scope>
    <source>
        <strain evidence="6">ChiW19-954</strain>
    </source>
</reference>
<sequence>MDIITTDHLTKSYGKKRGIIDLNLAVKEGEFYGFIGPNGAGKSTTIRTLLGLMRPTSGSASIMNMDVLKNRQETLRNIGYIPSEAMFYSGVTVSEILNLSAKLRRQDCREESRRLCERLQLDPGQKTDELSLGNRKKVSIVCALQHCPKLYIFDEPTSGLDPLIQKEFFEILKERQAKGATIFFSSHILSEVQKYCSRAAVIREGKMIACGDIAELARTNARRITLSLPEDCASLLHLFREQETQAAGLSTASEIRDLKGEGNTVSFLYQGDMKELIQFLTQISLTDITITEPDLNEIFMHFYE</sequence>
<gene>
    <name evidence="6" type="ORF">H9758_12125</name>
</gene>
<evidence type="ECO:0000259" key="5">
    <source>
        <dbReference type="PROSITE" id="PS50893"/>
    </source>
</evidence>
<dbReference type="Proteomes" id="UP000823890">
    <property type="component" value="Unassembled WGS sequence"/>
</dbReference>
<evidence type="ECO:0000256" key="2">
    <source>
        <dbReference type="ARBA" id="ARBA00022448"/>
    </source>
</evidence>
<dbReference type="InterPro" id="IPR003439">
    <property type="entry name" value="ABC_transporter-like_ATP-bd"/>
</dbReference>
<organism evidence="6 7">
    <name type="scientific">Candidatus Mediterraneibacter faecipullorum</name>
    <dbReference type="NCBI Taxonomy" id="2838670"/>
    <lineage>
        <taxon>Bacteria</taxon>
        <taxon>Bacillati</taxon>
        <taxon>Bacillota</taxon>
        <taxon>Clostridia</taxon>
        <taxon>Lachnospirales</taxon>
        <taxon>Lachnospiraceae</taxon>
        <taxon>Mediterraneibacter</taxon>
    </lineage>
</organism>
<dbReference type="InterPro" id="IPR017871">
    <property type="entry name" value="ABC_transporter-like_CS"/>
</dbReference>
<reference evidence="6" key="1">
    <citation type="journal article" date="2021" name="PeerJ">
        <title>Extensive microbial diversity within the chicken gut microbiome revealed by metagenomics and culture.</title>
        <authorList>
            <person name="Gilroy R."/>
            <person name="Ravi A."/>
            <person name="Getino M."/>
            <person name="Pursley I."/>
            <person name="Horton D.L."/>
            <person name="Alikhan N.F."/>
            <person name="Baker D."/>
            <person name="Gharbi K."/>
            <person name="Hall N."/>
            <person name="Watson M."/>
            <person name="Adriaenssens E.M."/>
            <person name="Foster-Nyarko E."/>
            <person name="Jarju S."/>
            <person name="Secka A."/>
            <person name="Antonio M."/>
            <person name="Oren A."/>
            <person name="Chaudhuri R.R."/>
            <person name="La Ragione R."/>
            <person name="Hildebrand F."/>
            <person name="Pallen M.J."/>
        </authorList>
    </citation>
    <scope>NUCLEOTIDE SEQUENCE</scope>
    <source>
        <strain evidence="6">ChiW19-954</strain>
    </source>
</reference>
<dbReference type="PROSITE" id="PS00211">
    <property type="entry name" value="ABC_TRANSPORTER_1"/>
    <property type="match status" value="1"/>
</dbReference>
<dbReference type="PANTHER" id="PTHR42711">
    <property type="entry name" value="ABC TRANSPORTER ATP-BINDING PROTEIN"/>
    <property type="match status" value="1"/>
</dbReference>
<dbReference type="InterPro" id="IPR027417">
    <property type="entry name" value="P-loop_NTPase"/>
</dbReference>
<evidence type="ECO:0000256" key="1">
    <source>
        <dbReference type="ARBA" id="ARBA00005417"/>
    </source>
</evidence>
<dbReference type="SUPFAM" id="SSF52540">
    <property type="entry name" value="P-loop containing nucleoside triphosphate hydrolases"/>
    <property type="match status" value="1"/>
</dbReference>
<proteinExistence type="inferred from homology"/>
<dbReference type="SMART" id="SM00382">
    <property type="entry name" value="AAA"/>
    <property type="match status" value="1"/>
</dbReference>
<comment type="similarity">
    <text evidence="1">Belongs to the ABC transporter superfamily.</text>
</comment>
<dbReference type="InterPro" id="IPR003593">
    <property type="entry name" value="AAA+_ATPase"/>
</dbReference>
<comment type="caution">
    <text evidence="6">The sequence shown here is derived from an EMBL/GenBank/DDBJ whole genome shotgun (WGS) entry which is preliminary data.</text>
</comment>
<evidence type="ECO:0000313" key="7">
    <source>
        <dbReference type="Proteomes" id="UP000823890"/>
    </source>
</evidence>
<keyword evidence="3" id="KW-0547">Nucleotide-binding</keyword>
<feature type="domain" description="ABC transporter" evidence="5">
    <location>
        <begin position="4"/>
        <end position="229"/>
    </location>
</feature>
<protein>
    <submittedName>
        <fullName evidence="6">ABC transporter ATP-binding protein</fullName>
    </submittedName>
</protein>
<dbReference type="InterPro" id="IPR050763">
    <property type="entry name" value="ABC_transporter_ATP-binding"/>
</dbReference>
<dbReference type="GO" id="GO:0016887">
    <property type="term" value="F:ATP hydrolysis activity"/>
    <property type="evidence" value="ECO:0007669"/>
    <property type="project" value="InterPro"/>
</dbReference>
<accession>A0A9D2NRC0</accession>
<dbReference type="Gene3D" id="3.40.50.300">
    <property type="entry name" value="P-loop containing nucleotide triphosphate hydrolases"/>
    <property type="match status" value="1"/>
</dbReference>
<evidence type="ECO:0000256" key="3">
    <source>
        <dbReference type="ARBA" id="ARBA00022741"/>
    </source>
</evidence>
<keyword evidence="2" id="KW-0813">Transport</keyword>
<dbReference type="EMBL" id="DWWO01000144">
    <property type="protein sequence ID" value="HJC35313.1"/>
    <property type="molecule type" value="Genomic_DNA"/>
</dbReference>
<dbReference type="AlphaFoldDB" id="A0A9D2NRC0"/>
<dbReference type="CDD" id="cd03230">
    <property type="entry name" value="ABC_DR_subfamily_A"/>
    <property type="match status" value="1"/>
</dbReference>